<dbReference type="InterPro" id="IPR051693">
    <property type="entry name" value="UPF0046_metallophosphoest"/>
</dbReference>
<feature type="domain" description="Calcineurin-like phosphoesterase" evidence="2">
    <location>
        <begin position="46"/>
        <end position="262"/>
    </location>
</feature>
<evidence type="ECO:0000313" key="3">
    <source>
        <dbReference type="Proteomes" id="UP001652620"/>
    </source>
</evidence>
<gene>
    <name evidence="4" type="primary">LOC105233983</name>
</gene>
<sequence length="302" mass="34066">MDLENSISVHPLTNNPTAAWNEISKTQRVIKVSMSKIVKQKDPNKIRVVCMSDTHSLTPYLKFDIPDGDIFIHAGDFTKCGKLDEVIDFDKWIATLPHKHKIVIAGNHELSFDTTFTEELLLFIAFVYSTKHTGRFSLDSMPMLGNPREDIESAIQTENIRDVLVNCTYIEDQLIDVMGIHIYGTPWQPEFCNWAFNLPRGEACINAWNRIPNNVDILVTHTPPVGHGDLCCSGVRAGCVDLLTTVQKRVKPKYHVFGHIHEGYGITSDGNIIYVNASTCDINYKPNNPPIVFDISLTHNKF</sequence>
<dbReference type="Pfam" id="PF00149">
    <property type="entry name" value="Metallophos"/>
    <property type="match status" value="1"/>
</dbReference>
<proteinExistence type="inferred from homology"/>
<dbReference type="RefSeq" id="XP_049317861.1">
    <property type="nucleotide sequence ID" value="XM_049461904.1"/>
</dbReference>
<dbReference type="InterPro" id="IPR029052">
    <property type="entry name" value="Metallo-depent_PP-like"/>
</dbReference>
<dbReference type="PIRSF" id="PIRSF035808">
    <property type="entry name" value="Pdiesterase_Brain_239"/>
    <property type="match status" value="1"/>
</dbReference>
<dbReference type="PANTHER" id="PTHR12905">
    <property type="entry name" value="METALLOPHOSPHOESTERASE"/>
    <property type="match status" value="1"/>
</dbReference>
<name>A0ABM3K8N6_BACDO</name>
<dbReference type="InterPro" id="IPR024201">
    <property type="entry name" value="Calcineurin-like_Pesterase"/>
</dbReference>
<dbReference type="SUPFAM" id="SSF56300">
    <property type="entry name" value="Metallo-dependent phosphatases"/>
    <property type="match status" value="1"/>
</dbReference>
<reference evidence="4" key="1">
    <citation type="submission" date="2025-08" db="UniProtKB">
        <authorList>
            <consortium name="RefSeq"/>
        </authorList>
    </citation>
    <scope>IDENTIFICATION</scope>
    <source>
        <tissue evidence="4">Adult</tissue>
    </source>
</reference>
<comment type="similarity">
    <text evidence="1">Belongs to the UPF0046 family.</text>
</comment>
<dbReference type="Gene3D" id="3.60.21.10">
    <property type="match status" value="1"/>
</dbReference>
<dbReference type="PANTHER" id="PTHR12905:SF0">
    <property type="entry name" value="CALCINEURIN-LIKE PHOSPHOESTERASE DOMAIN-CONTAINING PROTEIN"/>
    <property type="match status" value="1"/>
</dbReference>
<organism evidence="3 4">
    <name type="scientific">Bactrocera dorsalis</name>
    <name type="common">Oriental fruit fly</name>
    <name type="synonym">Dacus dorsalis</name>
    <dbReference type="NCBI Taxonomy" id="27457"/>
    <lineage>
        <taxon>Eukaryota</taxon>
        <taxon>Metazoa</taxon>
        <taxon>Ecdysozoa</taxon>
        <taxon>Arthropoda</taxon>
        <taxon>Hexapoda</taxon>
        <taxon>Insecta</taxon>
        <taxon>Pterygota</taxon>
        <taxon>Neoptera</taxon>
        <taxon>Endopterygota</taxon>
        <taxon>Diptera</taxon>
        <taxon>Brachycera</taxon>
        <taxon>Muscomorpha</taxon>
        <taxon>Tephritoidea</taxon>
        <taxon>Tephritidae</taxon>
        <taxon>Bactrocera</taxon>
        <taxon>Bactrocera</taxon>
    </lineage>
</organism>
<dbReference type="GeneID" id="105233983"/>
<dbReference type="InterPro" id="IPR004843">
    <property type="entry name" value="Calcineurin-like_PHP"/>
</dbReference>
<accession>A0ABM3K8N6</accession>
<evidence type="ECO:0000259" key="2">
    <source>
        <dbReference type="Pfam" id="PF00149"/>
    </source>
</evidence>
<dbReference type="Proteomes" id="UP001652620">
    <property type="component" value="Unplaced"/>
</dbReference>
<protein>
    <submittedName>
        <fullName evidence="4">Metallophosphoesterase domain-containing protein 1 isoform X2</fullName>
    </submittedName>
</protein>
<evidence type="ECO:0000313" key="4">
    <source>
        <dbReference type="RefSeq" id="XP_049317861.1"/>
    </source>
</evidence>
<evidence type="ECO:0000256" key="1">
    <source>
        <dbReference type="ARBA" id="ARBA00007993"/>
    </source>
</evidence>
<dbReference type="CDD" id="cd07379">
    <property type="entry name" value="MPP_239FB"/>
    <property type="match status" value="1"/>
</dbReference>
<keyword evidence="3" id="KW-1185">Reference proteome</keyword>